<keyword evidence="1" id="KW-1133">Transmembrane helix</keyword>
<keyword evidence="1" id="KW-0472">Membrane</keyword>
<reference evidence="3" key="1">
    <citation type="submission" date="2020-10" db="EMBL/GenBank/DDBJ databases">
        <authorList>
            <person name="Gilroy R."/>
        </authorList>
    </citation>
    <scope>NUCLEOTIDE SEQUENCE</scope>
    <source>
        <strain evidence="3">1383</strain>
    </source>
</reference>
<dbReference type="PANTHER" id="PTHR39430">
    <property type="entry name" value="MEMBRANE-ASSOCIATED PROTEASE-RELATED"/>
    <property type="match status" value="1"/>
</dbReference>
<feature type="transmembrane region" description="Helical" evidence="1">
    <location>
        <begin position="176"/>
        <end position="193"/>
    </location>
</feature>
<dbReference type="Proteomes" id="UP000824161">
    <property type="component" value="Unassembled WGS sequence"/>
</dbReference>
<dbReference type="AlphaFoldDB" id="A0A9D1HA51"/>
<reference evidence="3" key="2">
    <citation type="journal article" date="2021" name="PeerJ">
        <title>Extensive microbial diversity within the chicken gut microbiome revealed by metagenomics and culture.</title>
        <authorList>
            <person name="Gilroy R."/>
            <person name="Ravi A."/>
            <person name="Getino M."/>
            <person name="Pursley I."/>
            <person name="Horton D.L."/>
            <person name="Alikhan N.F."/>
            <person name="Baker D."/>
            <person name="Gharbi K."/>
            <person name="Hall N."/>
            <person name="Watson M."/>
            <person name="Adriaenssens E.M."/>
            <person name="Foster-Nyarko E."/>
            <person name="Jarju S."/>
            <person name="Secka A."/>
            <person name="Antonio M."/>
            <person name="Oren A."/>
            <person name="Chaudhuri R.R."/>
            <person name="La Ragione R."/>
            <person name="Hildebrand F."/>
            <person name="Pallen M.J."/>
        </authorList>
    </citation>
    <scope>NUCLEOTIDE SEQUENCE</scope>
    <source>
        <strain evidence="3">1383</strain>
    </source>
</reference>
<keyword evidence="1" id="KW-0812">Transmembrane</keyword>
<dbReference type="GO" id="GO:0008237">
    <property type="term" value="F:metallopeptidase activity"/>
    <property type="evidence" value="ECO:0007669"/>
    <property type="project" value="UniProtKB-KW"/>
</dbReference>
<dbReference type="EMBL" id="DVLY01000103">
    <property type="protein sequence ID" value="HIT98069.1"/>
    <property type="molecule type" value="Genomic_DNA"/>
</dbReference>
<accession>A0A9D1HA51</accession>
<keyword evidence="3" id="KW-0482">Metalloprotease</keyword>
<feature type="transmembrane region" description="Helical" evidence="1">
    <location>
        <begin position="136"/>
        <end position="155"/>
    </location>
</feature>
<comment type="caution">
    <text evidence="3">The sequence shown here is derived from an EMBL/GenBank/DDBJ whole genome shotgun (WGS) entry which is preliminary data.</text>
</comment>
<protein>
    <submittedName>
        <fullName evidence="3">CPBP family intramembrane metalloprotease</fullName>
    </submittedName>
</protein>
<evidence type="ECO:0000313" key="3">
    <source>
        <dbReference type="EMBL" id="HIT98069.1"/>
    </source>
</evidence>
<feature type="transmembrane region" description="Helical" evidence="1">
    <location>
        <begin position="199"/>
        <end position="220"/>
    </location>
</feature>
<dbReference type="GO" id="GO:0004175">
    <property type="term" value="F:endopeptidase activity"/>
    <property type="evidence" value="ECO:0007669"/>
    <property type="project" value="UniProtKB-ARBA"/>
</dbReference>
<feature type="transmembrane region" description="Helical" evidence="1">
    <location>
        <begin position="269"/>
        <end position="288"/>
    </location>
</feature>
<evidence type="ECO:0000313" key="4">
    <source>
        <dbReference type="Proteomes" id="UP000824161"/>
    </source>
</evidence>
<dbReference type="PANTHER" id="PTHR39430:SF1">
    <property type="entry name" value="PROTEASE"/>
    <property type="match status" value="1"/>
</dbReference>
<name>A0A9D1HA51_9FLAO</name>
<organism evidence="3 4">
    <name type="scientific">Candidatus Merdimorpha stercoravium</name>
    <dbReference type="NCBI Taxonomy" id="2840863"/>
    <lineage>
        <taxon>Bacteria</taxon>
        <taxon>Pseudomonadati</taxon>
        <taxon>Bacteroidota</taxon>
        <taxon>Flavobacteriia</taxon>
        <taxon>Flavobacteriales</taxon>
        <taxon>Candidatus Merdimorpha</taxon>
    </lineage>
</organism>
<feature type="transmembrane region" description="Helical" evidence="1">
    <location>
        <begin position="227"/>
        <end position="249"/>
    </location>
</feature>
<gene>
    <name evidence="3" type="ORF">IAC44_04440</name>
</gene>
<feature type="transmembrane region" description="Helical" evidence="1">
    <location>
        <begin position="13"/>
        <end position="40"/>
    </location>
</feature>
<dbReference type="InterPro" id="IPR003675">
    <property type="entry name" value="Rce1/LyrA-like_dom"/>
</dbReference>
<feature type="transmembrane region" description="Helical" evidence="1">
    <location>
        <begin position="60"/>
        <end position="84"/>
    </location>
</feature>
<evidence type="ECO:0000256" key="1">
    <source>
        <dbReference type="SAM" id="Phobius"/>
    </source>
</evidence>
<evidence type="ECO:0000259" key="2">
    <source>
        <dbReference type="Pfam" id="PF02517"/>
    </source>
</evidence>
<dbReference type="GO" id="GO:0080120">
    <property type="term" value="P:CAAX-box protein maturation"/>
    <property type="evidence" value="ECO:0007669"/>
    <property type="project" value="UniProtKB-ARBA"/>
</dbReference>
<feature type="transmembrane region" description="Helical" evidence="1">
    <location>
        <begin position="104"/>
        <end position="124"/>
    </location>
</feature>
<keyword evidence="3" id="KW-0378">Hydrolase</keyword>
<dbReference type="Pfam" id="PF02517">
    <property type="entry name" value="Rce1-like"/>
    <property type="match status" value="1"/>
</dbReference>
<feature type="domain" description="CAAX prenyl protease 2/Lysostaphin resistance protein A-like" evidence="2">
    <location>
        <begin position="141"/>
        <end position="238"/>
    </location>
</feature>
<sequence>MFLQKSFIGKNKWYLYLLVLVLVFVLAQVGGIPFAVYAMMTNLDAVQAGDTAALSQVRDTAGLALMLLSFAVGLLALVVFARIFQKKRFTDYTTGRKRWDVRRFGFGFLVWGVLVTLVTVQQVLTDADVVLNFEPSKFFPLLLVGLVLFPFQTGFEEVLFRGYLMQGSALLFRYRWAALLATSLLFGLMHSANPEIDTFGFWTAMPQYVLMGLIMGFVAIKDDGIELAAGMHFANNLMSSLLVTSNGMVFDTAAVFRDLSPEVGWTDTLVMAVAGVVFVLICRAWYGFRGKVNLWGRVVRPEKTVLDSFSLPKMP</sequence>
<proteinExistence type="predicted"/>
<keyword evidence="3" id="KW-0645">Protease</keyword>